<protein>
    <recommendedName>
        <fullName evidence="12">Trichome birefringence-like N-terminal domain-containing protein</fullName>
    </recommendedName>
</protein>
<evidence type="ECO:0000256" key="5">
    <source>
        <dbReference type="ARBA" id="ARBA00022989"/>
    </source>
</evidence>
<reference evidence="11" key="1">
    <citation type="submission" date="2013-01" db="EMBL/GenBank/DDBJ databases">
        <title>Draft Genome Sequence of a Mulberry Tree, Morus notabilis C.K. Schneid.</title>
        <authorList>
            <person name="He N."/>
            <person name="Zhao S."/>
        </authorList>
    </citation>
    <scope>NUCLEOTIDE SEQUENCE</scope>
</reference>
<evidence type="ECO:0000256" key="3">
    <source>
        <dbReference type="ARBA" id="ARBA00022692"/>
    </source>
</evidence>
<evidence type="ECO:0000313" key="10">
    <source>
        <dbReference type="EMBL" id="EXB39357.1"/>
    </source>
</evidence>
<dbReference type="GO" id="GO:0016413">
    <property type="term" value="F:O-acetyltransferase activity"/>
    <property type="evidence" value="ECO:0007669"/>
    <property type="project" value="InterPro"/>
</dbReference>
<dbReference type="GO" id="GO:0016020">
    <property type="term" value="C:membrane"/>
    <property type="evidence" value="ECO:0007669"/>
    <property type="project" value="UniProtKB-SubCell"/>
</dbReference>
<keyword evidence="6 7" id="KW-0472">Membrane</keyword>
<evidence type="ECO:0000256" key="4">
    <source>
        <dbReference type="ARBA" id="ARBA00022968"/>
    </source>
</evidence>
<dbReference type="STRING" id="981085.W9QT55"/>
<evidence type="ECO:0000256" key="1">
    <source>
        <dbReference type="ARBA" id="ARBA00004167"/>
    </source>
</evidence>
<dbReference type="KEGG" id="mnt:21407770"/>
<feature type="domain" description="Trichome birefringence-like N-terminal" evidence="9">
    <location>
        <begin position="100"/>
        <end position="152"/>
    </location>
</feature>
<dbReference type="InterPro" id="IPR025846">
    <property type="entry name" value="TBL_N"/>
</dbReference>
<dbReference type="OrthoDB" id="630188at2759"/>
<dbReference type="eggNOG" id="ENOG502QPPC">
    <property type="taxonomic scope" value="Eukaryota"/>
</dbReference>
<dbReference type="Proteomes" id="UP000030645">
    <property type="component" value="Unassembled WGS sequence"/>
</dbReference>
<proteinExistence type="inferred from homology"/>
<evidence type="ECO:0000256" key="2">
    <source>
        <dbReference type="ARBA" id="ARBA00007727"/>
    </source>
</evidence>
<dbReference type="GO" id="GO:0005794">
    <property type="term" value="C:Golgi apparatus"/>
    <property type="evidence" value="ECO:0007669"/>
    <property type="project" value="TreeGrafter"/>
</dbReference>
<feature type="domain" description="Trichome birefringence-like C-terminal" evidence="8">
    <location>
        <begin position="153"/>
        <end position="440"/>
    </location>
</feature>
<comment type="similarity">
    <text evidence="2">Belongs to the PC-esterase family. TBL subfamily.</text>
</comment>
<dbReference type="PANTHER" id="PTHR32285:SF213">
    <property type="entry name" value="PROTEIN TRICHOME BIREFRINGENCE-LIKE 11"/>
    <property type="match status" value="1"/>
</dbReference>
<dbReference type="AlphaFoldDB" id="W9QT55"/>
<evidence type="ECO:0000256" key="6">
    <source>
        <dbReference type="ARBA" id="ARBA00023136"/>
    </source>
</evidence>
<feature type="transmembrane region" description="Helical" evidence="7">
    <location>
        <begin position="28"/>
        <end position="48"/>
    </location>
</feature>
<dbReference type="PANTHER" id="PTHR32285">
    <property type="entry name" value="PROTEIN TRICHOME BIREFRINGENCE-LIKE 9-RELATED"/>
    <property type="match status" value="1"/>
</dbReference>
<dbReference type="EMBL" id="KE343721">
    <property type="protein sequence ID" value="EXB39357.1"/>
    <property type="molecule type" value="Genomic_DNA"/>
</dbReference>
<keyword evidence="5 7" id="KW-1133">Transmembrane helix</keyword>
<comment type="subcellular location">
    <subcellularLocation>
        <location evidence="1">Membrane</location>
        <topology evidence="1">Single-pass membrane protein</topology>
    </subcellularLocation>
</comment>
<sequence>MGSDNTTMTSSNSDLKQCKRSNFLEPSLASVGFFFFVTLLFVTTFFYLNFEVAVNRINFPHLVGWAGVNDSSSSTVSRPSELLQTCGNERVGFLEEGGGECDIFDGSWVWDESYPLYKPQDCTIIEGGFSCSQHGRPNDFYTKWRWQPKYCKLPRFDAGTMLEKLRNKRVAFVGDSLARNQWESLICMLSTAVSNKSSSIYEVKGKHITRRAGSLVFKFEDFNFTLEFYRSPYLVSRAQPPAGAPPEVKLLLRLDVVSLSYSLWKGADQVIISSGHWWTYEKTIAMGRYFQDGEEIKMNMNIEAAYRRAIEAVVDYVNTQVIKDKTRVFFRTFSPDHFRRGAWNTGGTCHSEVLPDLGIHGASYPHAMIAMDVLSQHLNVLRLLNVTHMTSMRQDGHPSMYHREVDNATAALQKALQKSQDCIHWCLPGVPDSWNELLYALVLKQELSNA</sequence>
<dbReference type="InterPro" id="IPR026057">
    <property type="entry name" value="TBL_C"/>
</dbReference>
<evidence type="ECO:0000256" key="7">
    <source>
        <dbReference type="SAM" id="Phobius"/>
    </source>
</evidence>
<keyword evidence="3 7" id="KW-0812">Transmembrane</keyword>
<keyword evidence="4" id="KW-0735">Signal-anchor</keyword>
<gene>
    <name evidence="10" type="ORF">L484_025052</name>
</gene>
<dbReference type="Pfam" id="PF14416">
    <property type="entry name" value="PMR5N"/>
    <property type="match status" value="1"/>
</dbReference>
<keyword evidence="11" id="KW-1185">Reference proteome</keyword>
<evidence type="ECO:0000313" key="11">
    <source>
        <dbReference type="Proteomes" id="UP000030645"/>
    </source>
</evidence>
<organism evidence="10 11">
    <name type="scientific">Morus notabilis</name>
    <dbReference type="NCBI Taxonomy" id="981085"/>
    <lineage>
        <taxon>Eukaryota</taxon>
        <taxon>Viridiplantae</taxon>
        <taxon>Streptophyta</taxon>
        <taxon>Embryophyta</taxon>
        <taxon>Tracheophyta</taxon>
        <taxon>Spermatophyta</taxon>
        <taxon>Magnoliopsida</taxon>
        <taxon>eudicotyledons</taxon>
        <taxon>Gunneridae</taxon>
        <taxon>Pentapetalae</taxon>
        <taxon>rosids</taxon>
        <taxon>fabids</taxon>
        <taxon>Rosales</taxon>
        <taxon>Moraceae</taxon>
        <taxon>Moreae</taxon>
        <taxon>Morus</taxon>
    </lineage>
</organism>
<evidence type="ECO:0000259" key="9">
    <source>
        <dbReference type="Pfam" id="PF14416"/>
    </source>
</evidence>
<dbReference type="InterPro" id="IPR029962">
    <property type="entry name" value="TBL"/>
</dbReference>
<evidence type="ECO:0000259" key="8">
    <source>
        <dbReference type="Pfam" id="PF13839"/>
    </source>
</evidence>
<accession>W9QT55</accession>
<evidence type="ECO:0008006" key="12">
    <source>
        <dbReference type="Google" id="ProtNLM"/>
    </source>
</evidence>
<name>W9QT55_9ROSA</name>
<dbReference type="Pfam" id="PF13839">
    <property type="entry name" value="PC-Esterase"/>
    <property type="match status" value="1"/>
</dbReference>